<dbReference type="Gene3D" id="3.40.1190.10">
    <property type="entry name" value="Mur-like, catalytic domain"/>
    <property type="match status" value="1"/>
</dbReference>
<evidence type="ECO:0000256" key="1">
    <source>
        <dbReference type="ARBA" id="ARBA00022490"/>
    </source>
</evidence>
<evidence type="ECO:0000259" key="12">
    <source>
        <dbReference type="Pfam" id="PF01225"/>
    </source>
</evidence>
<dbReference type="InterPro" id="IPR036565">
    <property type="entry name" value="Mur-like_cat_sf"/>
</dbReference>
<protein>
    <recommendedName>
        <fullName evidence="10 11">UDP-N-acetylmuramoyl-tripeptide--D-alanyl-D-alanine ligase</fullName>
        <ecNumber evidence="10 11">6.3.2.10</ecNumber>
    </recommendedName>
    <alternativeName>
        <fullName evidence="10">D-alanyl-D-alanine-adding enzyme</fullName>
    </alternativeName>
</protein>
<dbReference type="Gene3D" id="3.40.1390.10">
    <property type="entry name" value="MurE/MurF, N-terminal domain"/>
    <property type="match status" value="1"/>
</dbReference>
<reference evidence="15 16" key="1">
    <citation type="submission" date="2017-02" db="EMBL/GenBank/DDBJ databases">
        <authorList>
            <person name="Peterson S.W."/>
        </authorList>
    </citation>
    <scope>NUCLEOTIDE SEQUENCE [LARGE SCALE GENOMIC DNA]</scope>
    <source>
        <strain evidence="15 16">B Mb 05.01</strain>
    </source>
</reference>
<dbReference type="Pfam" id="PF08245">
    <property type="entry name" value="Mur_ligase_M"/>
    <property type="match status" value="1"/>
</dbReference>
<dbReference type="SUPFAM" id="SSF53623">
    <property type="entry name" value="MurD-like peptide ligases, catalytic domain"/>
    <property type="match status" value="1"/>
</dbReference>
<dbReference type="InterPro" id="IPR035911">
    <property type="entry name" value="MurE/MurF_N"/>
</dbReference>
<dbReference type="PANTHER" id="PTHR43024">
    <property type="entry name" value="UDP-N-ACETYLMURAMOYL-TRIPEPTIDE--D-ALANYL-D-ALANINE LIGASE"/>
    <property type="match status" value="1"/>
</dbReference>
<comment type="pathway">
    <text evidence="10 11">Cell wall biogenesis; peptidoglycan biosynthesis.</text>
</comment>
<evidence type="ECO:0000256" key="3">
    <source>
        <dbReference type="ARBA" id="ARBA00022618"/>
    </source>
</evidence>
<dbReference type="InterPro" id="IPR013221">
    <property type="entry name" value="Mur_ligase_cen"/>
</dbReference>
<keyword evidence="2 10" id="KW-0436">Ligase</keyword>
<name>A0A1R4IJD5_9MICO</name>
<comment type="similarity">
    <text evidence="10">Belongs to the MurCDEF family. MurF subfamily.</text>
</comment>
<keyword evidence="1 10" id="KW-0963">Cytoplasm</keyword>
<sequence>MIALSLAEIAEILHGELRLSGTDAPETIIDGDVDTDSRAMQTGSIFVAKPGEATDGHRFVGAAVDAGAVLAVVEHPVDAEVSQIVVADAVTALADLAREVVARVRGEGELQIVGITGSNGKTTTKNFLARILESVGETIAPIKSYNNEVGAPLTMLRVTSSTRFLVCEFGAAGPGSIAHLAGLVTPDISVVLMVGLAHAGGFGGIEATAMAKAELVHATKSGGTAVLNTDDPRVWAMREIAQSRGIRVVGFGQGAAADVRAESLEVSASGTSCEIEAGGERMPLRLQVLGAHHISNALAAIAAAGVLGVPAAGAITQLETVQLAERWRMQPMGSDRVRIINDAYNASPDSMAAALRTLAQIVGPGERTVAVLGAMSELGESAGEEHDRIGLLAVRLNIQRIVVVGPEARRLFLAAVGEGSWDSEAVHLADQDAAFEYLKDELRDGDRVLVKSSNSVGLRHLGDRLGELFS</sequence>
<dbReference type="EC" id="6.3.2.10" evidence="10 11"/>
<feature type="binding site" evidence="10">
    <location>
        <begin position="117"/>
        <end position="123"/>
    </location>
    <ligand>
        <name>ATP</name>
        <dbReference type="ChEBI" id="CHEBI:30616"/>
    </ligand>
</feature>
<gene>
    <name evidence="10" type="primary">murF</name>
    <name evidence="15" type="ORF">FM104_02305</name>
</gene>
<comment type="function">
    <text evidence="10 11">Involved in cell wall formation. Catalyzes the final step in the synthesis of UDP-N-acetylmuramoyl-pentapeptide, the precursor of murein.</text>
</comment>
<dbReference type="GO" id="GO:0047480">
    <property type="term" value="F:UDP-N-acetylmuramoyl-tripeptide-D-alanyl-D-alanine ligase activity"/>
    <property type="evidence" value="ECO:0007669"/>
    <property type="project" value="UniProtKB-UniRule"/>
</dbReference>
<keyword evidence="6 10" id="KW-0133">Cell shape</keyword>
<comment type="catalytic activity">
    <reaction evidence="10 11">
        <text>D-alanyl-D-alanine + UDP-N-acetyl-alpha-D-muramoyl-L-alanyl-gamma-D-glutamyl-meso-2,6-diaminopimelate + ATP = UDP-N-acetyl-alpha-D-muramoyl-L-alanyl-gamma-D-glutamyl-meso-2,6-diaminopimeloyl-D-alanyl-D-alanine + ADP + phosphate + H(+)</text>
        <dbReference type="Rhea" id="RHEA:28374"/>
        <dbReference type="ChEBI" id="CHEBI:15378"/>
        <dbReference type="ChEBI" id="CHEBI:30616"/>
        <dbReference type="ChEBI" id="CHEBI:43474"/>
        <dbReference type="ChEBI" id="CHEBI:57822"/>
        <dbReference type="ChEBI" id="CHEBI:61386"/>
        <dbReference type="ChEBI" id="CHEBI:83905"/>
        <dbReference type="ChEBI" id="CHEBI:456216"/>
        <dbReference type="EC" id="6.3.2.10"/>
    </reaction>
</comment>
<dbReference type="UniPathway" id="UPA00219"/>
<evidence type="ECO:0000256" key="7">
    <source>
        <dbReference type="ARBA" id="ARBA00022984"/>
    </source>
</evidence>
<keyword evidence="8 10" id="KW-0131">Cell cycle</keyword>
<dbReference type="PANTHER" id="PTHR43024:SF1">
    <property type="entry name" value="UDP-N-ACETYLMURAMOYL-TRIPEPTIDE--D-ALANYL-D-ALANINE LIGASE"/>
    <property type="match status" value="1"/>
</dbReference>
<dbReference type="Pfam" id="PF02875">
    <property type="entry name" value="Mur_ligase_C"/>
    <property type="match status" value="1"/>
</dbReference>
<proteinExistence type="inferred from homology"/>
<evidence type="ECO:0000256" key="2">
    <source>
        <dbReference type="ARBA" id="ARBA00022598"/>
    </source>
</evidence>
<keyword evidence="9 10" id="KW-0961">Cell wall biogenesis/degradation</keyword>
<keyword evidence="3 10" id="KW-0132">Cell division</keyword>
<dbReference type="HAMAP" id="MF_02019">
    <property type="entry name" value="MurF"/>
    <property type="match status" value="1"/>
</dbReference>
<feature type="domain" description="Mur ligase C-terminal" evidence="13">
    <location>
        <begin position="328"/>
        <end position="453"/>
    </location>
</feature>
<accession>A0A1R4IJD5</accession>
<evidence type="ECO:0000256" key="6">
    <source>
        <dbReference type="ARBA" id="ARBA00022960"/>
    </source>
</evidence>
<dbReference type="Pfam" id="PF01225">
    <property type="entry name" value="Mur_ligase"/>
    <property type="match status" value="1"/>
</dbReference>
<evidence type="ECO:0000256" key="11">
    <source>
        <dbReference type="RuleBase" id="RU004136"/>
    </source>
</evidence>
<dbReference type="RefSeq" id="WP_087129853.1">
    <property type="nucleotide sequence ID" value="NZ_FUKO01000009.1"/>
</dbReference>
<evidence type="ECO:0000259" key="14">
    <source>
        <dbReference type="Pfam" id="PF08245"/>
    </source>
</evidence>
<dbReference type="AlphaFoldDB" id="A0A1R4IJD5"/>
<feature type="domain" description="Mur ligase N-terminal catalytic" evidence="12">
    <location>
        <begin position="33"/>
        <end position="91"/>
    </location>
</feature>
<dbReference type="GO" id="GO:0009252">
    <property type="term" value="P:peptidoglycan biosynthetic process"/>
    <property type="evidence" value="ECO:0007669"/>
    <property type="project" value="UniProtKB-UniRule"/>
</dbReference>
<keyword evidence="16" id="KW-1185">Reference proteome</keyword>
<dbReference type="InterPro" id="IPR004101">
    <property type="entry name" value="Mur_ligase_C"/>
</dbReference>
<dbReference type="InterPro" id="IPR000713">
    <property type="entry name" value="Mur_ligase_N"/>
</dbReference>
<dbReference type="SUPFAM" id="SSF53244">
    <property type="entry name" value="MurD-like peptide ligases, peptide-binding domain"/>
    <property type="match status" value="1"/>
</dbReference>
<evidence type="ECO:0000259" key="13">
    <source>
        <dbReference type="Pfam" id="PF02875"/>
    </source>
</evidence>
<evidence type="ECO:0000313" key="15">
    <source>
        <dbReference type="EMBL" id="SJN19493.1"/>
    </source>
</evidence>
<feature type="domain" description="Mur ligase central" evidence="14">
    <location>
        <begin position="115"/>
        <end position="304"/>
    </location>
</feature>
<dbReference type="GO" id="GO:0005737">
    <property type="term" value="C:cytoplasm"/>
    <property type="evidence" value="ECO:0007669"/>
    <property type="project" value="UniProtKB-SubCell"/>
</dbReference>
<evidence type="ECO:0000256" key="9">
    <source>
        <dbReference type="ARBA" id="ARBA00023316"/>
    </source>
</evidence>
<dbReference type="Gene3D" id="3.90.190.20">
    <property type="entry name" value="Mur ligase, C-terminal domain"/>
    <property type="match status" value="1"/>
</dbReference>
<dbReference type="GO" id="GO:0005524">
    <property type="term" value="F:ATP binding"/>
    <property type="evidence" value="ECO:0007669"/>
    <property type="project" value="UniProtKB-UniRule"/>
</dbReference>
<dbReference type="InterPro" id="IPR051046">
    <property type="entry name" value="MurCDEF_CellWall_CoF430Synth"/>
</dbReference>
<dbReference type="GO" id="GO:0008360">
    <property type="term" value="P:regulation of cell shape"/>
    <property type="evidence" value="ECO:0007669"/>
    <property type="project" value="UniProtKB-KW"/>
</dbReference>
<dbReference type="OrthoDB" id="9800958at2"/>
<evidence type="ECO:0000256" key="5">
    <source>
        <dbReference type="ARBA" id="ARBA00022840"/>
    </source>
</evidence>
<dbReference type="GO" id="GO:0051301">
    <property type="term" value="P:cell division"/>
    <property type="evidence" value="ECO:0007669"/>
    <property type="project" value="UniProtKB-KW"/>
</dbReference>
<dbReference type="InterPro" id="IPR005863">
    <property type="entry name" value="UDP-N-AcMur_synth"/>
</dbReference>
<keyword evidence="5 10" id="KW-0067">ATP-binding</keyword>
<evidence type="ECO:0000256" key="4">
    <source>
        <dbReference type="ARBA" id="ARBA00022741"/>
    </source>
</evidence>
<keyword evidence="7 10" id="KW-0573">Peptidoglycan synthesis</keyword>
<keyword evidence="4 10" id="KW-0547">Nucleotide-binding</keyword>
<dbReference type="SUPFAM" id="SSF63418">
    <property type="entry name" value="MurE/MurF N-terminal domain"/>
    <property type="match status" value="1"/>
</dbReference>
<dbReference type="NCBIfam" id="TIGR01143">
    <property type="entry name" value="murF"/>
    <property type="match status" value="1"/>
</dbReference>
<dbReference type="GO" id="GO:0071555">
    <property type="term" value="P:cell wall organization"/>
    <property type="evidence" value="ECO:0007669"/>
    <property type="project" value="UniProtKB-KW"/>
</dbReference>
<dbReference type="GO" id="GO:0008766">
    <property type="term" value="F:UDP-N-acetylmuramoylalanyl-D-glutamyl-2,6-diaminopimelate-D-alanyl-D-alanine ligase activity"/>
    <property type="evidence" value="ECO:0007669"/>
    <property type="project" value="RHEA"/>
</dbReference>
<evidence type="ECO:0000313" key="16">
    <source>
        <dbReference type="Proteomes" id="UP000196320"/>
    </source>
</evidence>
<evidence type="ECO:0000256" key="8">
    <source>
        <dbReference type="ARBA" id="ARBA00023306"/>
    </source>
</evidence>
<dbReference type="InterPro" id="IPR036615">
    <property type="entry name" value="Mur_ligase_C_dom_sf"/>
</dbReference>
<evidence type="ECO:0000256" key="10">
    <source>
        <dbReference type="HAMAP-Rule" id="MF_02019"/>
    </source>
</evidence>
<dbReference type="EMBL" id="FUKO01000009">
    <property type="protein sequence ID" value="SJN19493.1"/>
    <property type="molecule type" value="Genomic_DNA"/>
</dbReference>
<comment type="subcellular location">
    <subcellularLocation>
        <location evidence="10 11">Cytoplasm</location>
    </subcellularLocation>
</comment>
<organism evidence="15 16">
    <name type="scientific">Microbacterium esteraromaticum</name>
    <dbReference type="NCBI Taxonomy" id="57043"/>
    <lineage>
        <taxon>Bacteria</taxon>
        <taxon>Bacillati</taxon>
        <taxon>Actinomycetota</taxon>
        <taxon>Actinomycetes</taxon>
        <taxon>Micrococcales</taxon>
        <taxon>Microbacteriaceae</taxon>
        <taxon>Microbacterium</taxon>
    </lineage>
</organism>
<dbReference type="Proteomes" id="UP000196320">
    <property type="component" value="Unassembled WGS sequence"/>
</dbReference>